<dbReference type="Pfam" id="PF07534">
    <property type="entry name" value="TLD"/>
    <property type="match status" value="1"/>
</dbReference>
<dbReference type="GO" id="GO:0005739">
    <property type="term" value="C:mitochondrion"/>
    <property type="evidence" value="ECO:0007669"/>
    <property type="project" value="UniProtKB-SubCell"/>
</dbReference>
<dbReference type="PANTHER" id="PTHR23354:SF62">
    <property type="entry name" value="MUSTARD, ISOFORM V"/>
    <property type="match status" value="1"/>
</dbReference>
<organism evidence="6">
    <name type="scientific">Alexandrium catenella</name>
    <name type="common">Red tide dinoflagellate</name>
    <name type="synonym">Gonyaulax catenella</name>
    <dbReference type="NCBI Taxonomy" id="2925"/>
    <lineage>
        <taxon>Eukaryota</taxon>
        <taxon>Sar</taxon>
        <taxon>Alveolata</taxon>
        <taxon>Dinophyceae</taxon>
        <taxon>Gonyaulacales</taxon>
        <taxon>Pyrocystaceae</taxon>
        <taxon>Alexandrium</taxon>
    </lineage>
</organism>
<keyword evidence="3" id="KW-0496">Mitochondrion</keyword>
<comment type="similarity">
    <text evidence="2">Belongs to the OXR1 family.</text>
</comment>
<dbReference type="PANTHER" id="PTHR23354">
    <property type="entry name" value="NUCLEOLAR PROTEIN 7/ESTROGEN RECEPTOR COACTIVATOR-RELATED"/>
    <property type="match status" value="1"/>
</dbReference>
<proteinExistence type="inferred from homology"/>
<dbReference type="AlphaFoldDB" id="A0A7S1WTM5"/>
<gene>
    <name evidence="6" type="ORF">ACAT0790_LOCUS63562</name>
</gene>
<evidence type="ECO:0000259" key="5">
    <source>
        <dbReference type="PROSITE" id="PS51886"/>
    </source>
</evidence>
<evidence type="ECO:0000256" key="2">
    <source>
        <dbReference type="ARBA" id="ARBA00009540"/>
    </source>
</evidence>
<sequence>MAVELGSRVEEFGRTVRLWMSARVGEVVDQAGPHRWSVRYDDGTVKDAQETCLAVAKCSSGANVADARKRYRRFLWPDASPSGGESPPALLVEARVQYPEGRPGPWLLTEELASRLSSFLPASLSFQRWNCIFSPRLHGVSLQTLYRRFERSSSPSIFLVRDSGGRVFGGFAAEAWRNAGRYYGSGECFVFSAGAAGGELDAKRDLDLRVYSWSGRKRFFMYSDASTLAMGEGERCAISITGDLLRGSSMPCETFASPVLSSQPDFVIEAIEFWGFEFTGEEEF</sequence>
<reference evidence="6" key="1">
    <citation type="submission" date="2021-01" db="EMBL/GenBank/DDBJ databases">
        <authorList>
            <person name="Corre E."/>
            <person name="Pelletier E."/>
            <person name="Niang G."/>
            <person name="Scheremetjew M."/>
            <person name="Finn R."/>
            <person name="Kale V."/>
            <person name="Holt S."/>
            <person name="Cochrane G."/>
            <person name="Meng A."/>
            <person name="Brown T."/>
            <person name="Cohen L."/>
        </authorList>
    </citation>
    <scope>NUCLEOTIDE SEQUENCE</scope>
    <source>
        <strain evidence="6">OF101</strain>
    </source>
</reference>
<dbReference type="EMBL" id="HBGE01106495">
    <property type="protein sequence ID" value="CAD9186788.1"/>
    <property type="molecule type" value="Transcribed_RNA"/>
</dbReference>
<evidence type="ECO:0000256" key="3">
    <source>
        <dbReference type="ARBA" id="ARBA00023128"/>
    </source>
</evidence>
<evidence type="ECO:0000313" key="6">
    <source>
        <dbReference type="EMBL" id="CAD9186788.1"/>
    </source>
</evidence>
<dbReference type="PROSITE" id="PS51886">
    <property type="entry name" value="TLDC"/>
    <property type="match status" value="1"/>
</dbReference>
<feature type="domain" description="TLDc" evidence="5">
    <location>
        <begin position="106"/>
        <end position="277"/>
    </location>
</feature>
<dbReference type="SMART" id="SM00584">
    <property type="entry name" value="TLDc"/>
    <property type="match status" value="1"/>
</dbReference>
<evidence type="ECO:0000256" key="4">
    <source>
        <dbReference type="ARBA" id="ARBA00040604"/>
    </source>
</evidence>
<dbReference type="InterPro" id="IPR006571">
    <property type="entry name" value="TLDc_dom"/>
</dbReference>
<name>A0A7S1WTM5_ALECA</name>
<comment type="subcellular location">
    <subcellularLocation>
        <location evidence="1">Mitochondrion</location>
    </subcellularLocation>
</comment>
<accession>A0A7S1WTM5</accession>
<evidence type="ECO:0000256" key="1">
    <source>
        <dbReference type="ARBA" id="ARBA00004173"/>
    </source>
</evidence>
<protein>
    <recommendedName>
        <fullName evidence="4">Oxidation resistance protein 1</fullName>
    </recommendedName>
</protein>